<reference evidence="1 2" key="1">
    <citation type="journal article" date="2015" name="Genome Announc.">
        <title>Closed Genome Sequence of Octadecabacter temperatus SB1, the First Mesophilic Species of the Genus Octadecabacter.</title>
        <authorList>
            <person name="Voget S."/>
            <person name="Billerbeck S."/>
            <person name="Simon M."/>
            <person name="Daniel R."/>
        </authorList>
    </citation>
    <scope>NUCLEOTIDE SEQUENCE [LARGE SCALE GENOMIC DNA]</scope>
    <source>
        <strain evidence="1 2">SB1</strain>
    </source>
</reference>
<keyword evidence="2" id="KW-1185">Reference proteome</keyword>
<evidence type="ECO:0000313" key="2">
    <source>
        <dbReference type="Proteomes" id="UP000067444"/>
    </source>
</evidence>
<dbReference type="AlphaFoldDB" id="A0A0K0Y534"/>
<dbReference type="Proteomes" id="UP000067444">
    <property type="component" value="Chromosome"/>
</dbReference>
<organism evidence="1 2">
    <name type="scientific">Octadecabacter temperatus</name>
    <dbReference type="NCBI Taxonomy" id="1458307"/>
    <lineage>
        <taxon>Bacteria</taxon>
        <taxon>Pseudomonadati</taxon>
        <taxon>Pseudomonadota</taxon>
        <taxon>Alphaproteobacteria</taxon>
        <taxon>Rhodobacterales</taxon>
        <taxon>Roseobacteraceae</taxon>
        <taxon>Octadecabacter</taxon>
    </lineage>
</organism>
<dbReference type="KEGG" id="otm:OSB_15230"/>
<proteinExistence type="predicted"/>
<accession>A0A0K0Y534</accession>
<protein>
    <submittedName>
        <fullName evidence="1">Uncharacterized protein</fullName>
    </submittedName>
</protein>
<dbReference type="STRING" id="1458307.OSB_15230"/>
<sequence length="46" mass="5068">MVQRLTVEFAYANPIQRGASPPVLRTPPRDIFETKTGAAPRTISRG</sequence>
<name>A0A0K0Y534_9RHOB</name>
<gene>
    <name evidence="1" type="ORF">OSB_15230</name>
</gene>
<evidence type="ECO:0000313" key="1">
    <source>
        <dbReference type="EMBL" id="AKS46074.1"/>
    </source>
</evidence>
<dbReference type="EMBL" id="CP012160">
    <property type="protein sequence ID" value="AKS46074.1"/>
    <property type="molecule type" value="Genomic_DNA"/>
</dbReference>